<dbReference type="PROSITE" id="PS51779">
    <property type="entry name" value="POTRA"/>
    <property type="match status" value="1"/>
</dbReference>
<dbReference type="GO" id="GO:0005886">
    <property type="term" value="C:plasma membrane"/>
    <property type="evidence" value="ECO:0007669"/>
    <property type="project" value="UniProtKB-SubCell"/>
</dbReference>
<dbReference type="PANTHER" id="PTHR35851">
    <property type="entry name" value="CELL DIVISION PROTEIN FTSQ"/>
    <property type="match status" value="1"/>
</dbReference>
<evidence type="ECO:0000256" key="3">
    <source>
        <dbReference type="ARBA" id="ARBA00022519"/>
    </source>
</evidence>
<comment type="subcellular location">
    <subcellularLocation>
        <location evidence="9">Cell inner membrane</location>
        <topology evidence="9">Single-pass type II membrane protein</topology>
    </subcellularLocation>
    <subcellularLocation>
        <location evidence="1">Membrane</location>
    </subcellularLocation>
    <text evidence="9">Localizes to the division septum.</text>
</comment>
<dbReference type="PANTHER" id="PTHR35851:SF1">
    <property type="entry name" value="CELL DIVISION PROTEIN FTSQ"/>
    <property type="match status" value="1"/>
</dbReference>
<dbReference type="OrthoDB" id="9783091at2"/>
<evidence type="ECO:0000259" key="11">
    <source>
        <dbReference type="PROSITE" id="PS51779"/>
    </source>
</evidence>
<reference evidence="12 13" key="1">
    <citation type="submission" date="2015-09" db="EMBL/GenBank/DDBJ databases">
        <authorList>
            <consortium name="Swine Surveillance"/>
        </authorList>
    </citation>
    <scope>NUCLEOTIDE SEQUENCE [LARGE SCALE GENOMIC DNA]</scope>
    <source>
        <strain evidence="12 13">CECT 8383</strain>
    </source>
</reference>
<dbReference type="EMBL" id="CYSF01000017">
    <property type="protein sequence ID" value="CUH85697.1"/>
    <property type="molecule type" value="Genomic_DNA"/>
</dbReference>
<feature type="compositionally biased region" description="Low complexity" evidence="10">
    <location>
        <begin position="11"/>
        <end position="22"/>
    </location>
</feature>
<gene>
    <name evidence="9" type="primary">ftsQ</name>
    <name evidence="12" type="ORF">TM5383_02931</name>
</gene>
<evidence type="ECO:0000313" key="13">
    <source>
        <dbReference type="Proteomes" id="UP000051681"/>
    </source>
</evidence>
<evidence type="ECO:0000256" key="1">
    <source>
        <dbReference type="ARBA" id="ARBA00004370"/>
    </source>
</evidence>
<comment type="similarity">
    <text evidence="9">Belongs to the FtsQ/DivIB family. FtsQ subfamily.</text>
</comment>
<evidence type="ECO:0000256" key="5">
    <source>
        <dbReference type="ARBA" id="ARBA00022692"/>
    </source>
</evidence>
<organism evidence="12 13">
    <name type="scientific">Thalassovita mediterranea</name>
    <dbReference type="NCBI Taxonomy" id="340021"/>
    <lineage>
        <taxon>Bacteria</taxon>
        <taxon>Pseudomonadati</taxon>
        <taxon>Pseudomonadota</taxon>
        <taxon>Alphaproteobacteria</taxon>
        <taxon>Rhodobacterales</taxon>
        <taxon>Roseobacteraceae</taxon>
        <taxon>Thalassovita</taxon>
    </lineage>
</organism>
<keyword evidence="2 9" id="KW-1003">Cell membrane</keyword>
<keyword evidence="5 9" id="KW-0812">Transmembrane</keyword>
<dbReference type="Gene3D" id="3.40.50.11690">
    <property type="entry name" value="Cell division protein FtsQ/DivIB"/>
    <property type="match status" value="1"/>
</dbReference>
<dbReference type="InterPro" id="IPR013685">
    <property type="entry name" value="POTRA_FtsQ_type"/>
</dbReference>
<evidence type="ECO:0000256" key="2">
    <source>
        <dbReference type="ARBA" id="ARBA00022475"/>
    </source>
</evidence>
<comment type="function">
    <text evidence="9">Essential cell division protein.</text>
</comment>
<evidence type="ECO:0000256" key="10">
    <source>
        <dbReference type="SAM" id="MobiDB-lite"/>
    </source>
</evidence>
<evidence type="ECO:0000313" key="12">
    <source>
        <dbReference type="EMBL" id="CUH85697.1"/>
    </source>
</evidence>
<protein>
    <recommendedName>
        <fullName evidence="9">Cell division protein FtsQ</fullName>
    </recommendedName>
</protein>
<accession>A0A0P1H6X4</accession>
<proteinExistence type="inferred from homology"/>
<feature type="compositionally biased region" description="Low complexity" evidence="10">
    <location>
        <begin position="35"/>
        <end position="45"/>
    </location>
</feature>
<dbReference type="InterPro" id="IPR026579">
    <property type="entry name" value="FtsQ"/>
</dbReference>
<dbReference type="STRING" id="340021.TM5383_02931"/>
<keyword evidence="8 9" id="KW-0131">Cell cycle</keyword>
<keyword evidence="7 9" id="KW-0472">Membrane</keyword>
<dbReference type="InterPro" id="IPR005548">
    <property type="entry name" value="Cell_div_FtsQ/DivIB_C"/>
</dbReference>
<evidence type="ECO:0000256" key="4">
    <source>
        <dbReference type="ARBA" id="ARBA00022618"/>
    </source>
</evidence>
<dbReference type="HAMAP" id="MF_00911">
    <property type="entry name" value="FtsQ_subfam"/>
    <property type="match status" value="1"/>
</dbReference>
<name>A0A0P1H6X4_9RHOB</name>
<dbReference type="GO" id="GO:0032153">
    <property type="term" value="C:cell division site"/>
    <property type="evidence" value="ECO:0007669"/>
    <property type="project" value="UniProtKB-UniRule"/>
</dbReference>
<keyword evidence="3 9" id="KW-0997">Cell inner membrane</keyword>
<sequence length="360" mass="39802">MRQVTPPQPPHLRAQQQQQHARTPVYGAGQGHGQAGEARAGAAHAPHPDPAPPQEYLPGAAPSFLNDRLQAAQPKRPSVDPAPSRWSYRLQRLMLTPLFRFTLRVGLPMGAAFAAGMLYFSDQDRRDEFRLFVAGIKNDIQTRPEFMVDEMQVAGASASVTDDITEIVPIDFPVSSFELDLDQMRQSIAGLPAVKDVSIRVRTGGVLQVDVTERLPVVLWRTREGLALLDGQGNYVGQAEGGRAAHRDLPLIVGDAADLAVPEALELISVLGPLAPRTRGVVRMGQRRWDIVLDRDQRILLPEEGAVQALQRVIALNQVQDVMQRDLAQVDVRLGSRPTIRMNEAAVQEWWRINKIGFED</sequence>
<keyword evidence="13" id="KW-1185">Reference proteome</keyword>
<evidence type="ECO:0000256" key="9">
    <source>
        <dbReference type="HAMAP-Rule" id="MF_00911"/>
    </source>
</evidence>
<dbReference type="RefSeq" id="WP_082645499.1">
    <property type="nucleotide sequence ID" value="NZ_CYSF01000017.1"/>
</dbReference>
<evidence type="ECO:0000256" key="6">
    <source>
        <dbReference type="ARBA" id="ARBA00022989"/>
    </source>
</evidence>
<dbReference type="Proteomes" id="UP000051681">
    <property type="component" value="Unassembled WGS sequence"/>
</dbReference>
<feature type="region of interest" description="Disordered" evidence="10">
    <location>
        <begin position="1"/>
        <end position="61"/>
    </location>
</feature>
<evidence type="ECO:0000256" key="8">
    <source>
        <dbReference type="ARBA" id="ARBA00023306"/>
    </source>
</evidence>
<keyword evidence="6 9" id="KW-1133">Transmembrane helix</keyword>
<dbReference type="AlphaFoldDB" id="A0A0P1H6X4"/>
<keyword evidence="4 9" id="KW-0132">Cell division</keyword>
<feature type="compositionally biased region" description="Pro residues" evidence="10">
    <location>
        <begin position="1"/>
        <end position="10"/>
    </location>
</feature>
<dbReference type="InterPro" id="IPR045335">
    <property type="entry name" value="FtsQ_C_sf"/>
</dbReference>
<dbReference type="Gene3D" id="3.10.20.310">
    <property type="entry name" value="membrane protein fhac"/>
    <property type="match status" value="1"/>
</dbReference>
<dbReference type="Pfam" id="PF08478">
    <property type="entry name" value="POTRA_1"/>
    <property type="match status" value="1"/>
</dbReference>
<dbReference type="GO" id="GO:0043093">
    <property type="term" value="P:FtsZ-dependent cytokinesis"/>
    <property type="evidence" value="ECO:0007669"/>
    <property type="project" value="UniProtKB-UniRule"/>
</dbReference>
<dbReference type="InterPro" id="IPR034746">
    <property type="entry name" value="POTRA"/>
</dbReference>
<feature type="domain" description="POTRA" evidence="11">
    <location>
        <begin position="146"/>
        <end position="214"/>
    </location>
</feature>
<evidence type="ECO:0000256" key="7">
    <source>
        <dbReference type="ARBA" id="ARBA00023136"/>
    </source>
</evidence>
<dbReference type="GO" id="GO:0090529">
    <property type="term" value="P:cell septum assembly"/>
    <property type="evidence" value="ECO:0007669"/>
    <property type="project" value="InterPro"/>
</dbReference>
<dbReference type="Pfam" id="PF03799">
    <property type="entry name" value="FtsQ_DivIB_C"/>
    <property type="match status" value="1"/>
</dbReference>